<feature type="non-terminal residue" evidence="3">
    <location>
        <position position="1"/>
    </location>
</feature>
<proteinExistence type="predicted"/>
<feature type="transmembrane region" description="Helical" evidence="2">
    <location>
        <begin position="128"/>
        <end position="148"/>
    </location>
</feature>
<keyword evidence="2" id="KW-1133">Transmembrane helix</keyword>
<keyword evidence="2" id="KW-0812">Transmembrane</keyword>
<reference evidence="3" key="1">
    <citation type="submission" date="2020-02" db="EMBL/GenBank/DDBJ databases">
        <authorList>
            <person name="Meier V. D."/>
        </authorList>
    </citation>
    <scope>NUCLEOTIDE SEQUENCE</scope>
    <source>
        <strain evidence="3">AVDCRST_MAG07</strain>
    </source>
</reference>
<protein>
    <submittedName>
        <fullName evidence="3">Uncharacterized protein</fullName>
    </submittedName>
</protein>
<dbReference type="EMBL" id="CADCUB010000039">
    <property type="protein sequence ID" value="CAA9314031.1"/>
    <property type="molecule type" value="Genomic_DNA"/>
</dbReference>
<name>A0A6J4KU61_9ACTN</name>
<accession>A0A6J4KU61</accession>
<evidence type="ECO:0000313" key="3">
    <source>
        <dbReference type="EMBL" id="CAA9314031.1"/>
    </source>
</evidence>
<feature type="region of interest" description="Disordered" evidence="1">
    <location>
        <begin position="1"/>
        <end position="118"/>
    </location>
</feature>
<sequence length="190" mass="19761">LFRSGGAPRTTPGEPPAGAADGSATGPARPTDDDEVWRQIVAGFGKDDDSPVPPWPVSEDVEPRRRRLRPSSPESSGDDPPRRRRTDPPPAGPAPGLPGWVEPEALEDDGHYVPPPPPPVPRLAPRKLAAGVVLLLGLLLMFLPGLLLQSRTSGTGLLGVLLTVGGAAALVWLMRDTPPGDSGPDDGAVV</sequence>
<keyword evidence="2" id="KW-0472">Membrane</keyword>
<organism evidence="3">
    <name type="scientific">uncultured Frankineae bacterium</name>
    <dbReference type="NCBI Taxonomy" id="437475"/>
    <lineage>
        <taxon>Bacteria</taxon>
        <taxon>Bacillati</taxon>
        <taxon>Actinomycetota</taxon>
        <taxon>Actinomycetes</taxon>
        <taxon>Frankiales</taxon>
        <taxon>environmental samples</taxon>
    </lineage>
</organism>
<evidence type="ECO:0000256" key="1">
    <source>
        <dbReference type="SAM" id="MobiDB-lite"/>
    </source>
</evidence>
<gene>
    <name evidence="3" type="ORF">AVDCRST_MAG07-719</name>
</gene>
<evidence type="ECO:0000256" key="2">
    <source>
        <dbReference type="SAM" id="Phobius"/>
    </source>
</evidence>
<feature type="transmembrane region" description="Helical" evidence="2">
    <location>
        <begin position="155"/>
        <end position="174"/>
    </location>
</feature>
<dbReference type="AlphaFoldDB" id="A0A6J4KU61"/>